<sequence length="85" mass="9294">MSKKEKAGIGVGIVSLLGTLASMLDPTFLLATADIWFPMTSYTLRYGPNIPGLPEEAILTVVTSMFVTVLGYRLYARANRESHET</sequence>
<keyword evidence="3" id="KW-1185">Reference proteome</keyword>
<dbReference type="RefSeq" id="WP_390210768.1">
    <property type="nucleotide sequence ID" value="NZ_JBHTAH010000012.1"/>
</dbReference>
<organism evidence="2 3">
    <name type="scientific">Halobaculum lipolyticum</name>
    <dbReference type="NCBI Taxonomy" id="3032001"/>
    <lineage>
        <taxon>Archaea</taxon>
        <taxon>Methanobacteriati</taxon>
        <taxon>Methanobacteriota</taxon>
        <taxon>Stenosarchaea group</taxon>
        <taxon>Halobacteria</taxon>
        <taxon>Halobacteriales</taxon>
        <taxon>Haloferacaceae</taxon>
        <taxon>Halobaculum</taxon>
    </lineage>
</organism>
<name>A0ABD5WC80_9EURY</name>
<evidence type="ECO:0000313" key="2">
    <source>
        <dbReference type="EMBL" id="MFC7070573.1"/>
    </source>
</evidence>
<gene>
    <name evidence="2" type="ORF">ACFQL9_13045</name>
</gene>
<feature type="transmembrane region" description="Helical" evidence="1">
    <location>
        <begin position="57"/>
        <end position="75"/>
    </location>
</feature>
<evidence type="ECO:0008006" key="4">
    <source>
        <dbReference type="Google" id="ProtNLM"/>
    </source>
</evidence>
<comment type="caution">
    <text evidence="2">The sequence shown here is derived from an EMBL/GenBank/DDBJ whole genome shotgun (WGS) entry which is preliminary data.</text>
</comment>
<dbReference type="AlphaFoldDB" id="A0ABD5WC80"/>
<reference evidence="2 3" key="1">
    <citation type="journal article" date="2019" name="Int. J. Syst. Evol. Microbiol.">
        <title>The Global Catalogue of Microorganisms (GCM) 10K type strain sequencing project: providing services to taxonomists for standard genome sequencing and annotation.</title>
        <authorList>
            <consortium name="The Broad Institute Genomics Platform"/>
            <consortium name="The Broad Institute Genome Sequencing Center for Infectious Disease"/>
            <person name="Wu L."/>
            <person name="Ma J."/>
        </authorList>
    </citation>
    <scope>NUCLEOTIDE SEQUENCE [LARGE SCALE GENOMIC DNA]</scope>
    <source>
        <strain evidence="2 3">DT31</strain>
    </source>
</reference>
<proteinExistence type="predicted"/>
<keyword evidence="1" id="KW-1133">Transmembrane helix</keyword>
<evidence type="ECO:0000313" key="3">
    <source>
        <dbReference type="Proteomes" id="UP001596461"/>
    </source>
</evidence>
<keyword evidence="1" id="KW-0812">Transmembrane</keyword>
<dbReference type="EMBL" id="JBHTAH010000012">
    <property type="protein sequence ID" value="MFC7070573.1"/>
    <property type="molecule type" value="Genomic_DNA"/>
</dbReference>
<evidence type="ECO:0000256" key="1">
    <source>
        <dbReference type="SAM" id="Phobius"/>
    </source>
</evidence>
<protein>
    <recommendedName>
        <fullName evidence="4">Lycopene cyclase domain-containing protein</fullName>
    </recommendedName>
</protein>
<accession>A0ABD5WC80</accession>
<dbReference type="Proteomes" id="UP001596461">
    <property type="component" value="Unassembled WGS sequence"/>
</dbReference>
<keyword evidence="1" id="KW-0472">Membrane</keyword>